<keyword evidence="5" id="KW-0732">Signal</keyword>
<dbReference type="InterPro" id="IPR029177">
    <property type="entry name" value="INF_lambda"/>
</dbReference>
<dbReference type="PANTHER" id="PTHR31943:SF17">
    <property type="entry name" value="INTERFERON LAMBDA-4"/>
    <property type="match status" value="1"/>
</dbReference>
<sequence>MWDEGRGAQMRPSGATVASVGLWVLGTVRVVVDLGVAEPRRCLLSPYRRLDPRALAAVEALRDHYEQEMLSWRPRNCSFRPRRDPPRPLTCARLRLVARDLSDAQAVLSSLPSPELFPGVIPTLELLAAARRDVVACLELVRPGFSRKSLRPPRRRPKTRRAASGAGGEARGRHGRSGGETKAQNAVSRGRSHALISTFSICFEIL</sequence>
<dbReference type="GO" id="GO:0005125">
    <property type="term" value="F:cytokine activity"/>
    <property type="evidence" value="ECO:0007669"/>
    <property type="project" value="UniProtKB-KW"/>
</dbReference>
<comment type="subcellular location">
    <subcellularLocation>
        <location evidence="1">Secreted</location>
    </subcellularLocation>
</comment>
<dbReference type="OrthoDB" id="9838087at2759"/>
<evidence type="ECO:0000256" key="1">
    <source>
        <dbReference type="ARBA" id="ARBA00004613"/>
    </source>
</evidence>
<dbReference type="Gene3D" id="1.20.1250.60">
    <property type="entry name" value="Interferon lambda"/>
    <property type="match status" value="1"/>
</dbReference>
<protein>
    <submittedName>
        <fullName evidence="9">Interferon lambda-4-like</fullName>
    </submittedName>
</protein>
<evidence type="ECO:0000256" key="3">
    <source>
        <dbReference type="ARBA" id="ARBA00022514"/>
    </source>
</evidence>
<dbReference type="Proteomes" id="UP000504628">
    <property type="component" value="Chromosome 12"/>
</dbReference>
<accession>A0A7E6CP58</accession>
<proteinExistence type="inferred from homology"/>
<dbReference type="AlphaFoldDB" id="A0A7E6CP58"/>
<dbReference type="InParanoid" id="A0A7E6CP58"/>
<keyword evidence="8" id="KW-1185">Reference proteome</keyword>
<keyword evidence="3" id="KW-0202">Cytokine</keyword>
<evidence type="ECO:0000256" key="7">
    <source>
        <dbReference type="SAM" id="MobiDB-lite"/>
    </source>
</evidence>
<evidence type="ECO:0000256" key="5">
    <source>
        <dbReference type="ARBA" id="ARBA00022729"/>
    </source>
</evidence>
<keyword evidence="6" id="KW-0051">Antiviral defense</keyword>
<dbReference type="RefSeq" id="XP_035868661.1">
    <property type="nucleotide sequence ID" value="XM_036012768.1"/>
</dbReference>
<dbReference type="GO" id="GO:0050778">
    <property type="term" value="P:positive regulation of immune response"/>
    <property type="evidence" value="ECO:0007669"/>
    <property type="project" value="InterPro"/>
</dbReference>
<dbReference type="PANTHER" id="PTHR31943">
    <property type="entry name" value="INTERLEUKIN-28 AND 29"/>
    <property type="match status" value="1"/>
</dbReference>
<dbReference type="GO" id="GO:0005615">
    <property type="term" value="C:extracellular space"/>
    <property type="evidence" value="ECO:0007669"/>
    <property type="project" value="UniProtKB-KW"/>
</dbReference>
<feature type="compositionally biased region" description="Basic residues" evidence="7">
    <location>
        <begin position="148"/>
        <end position="161"/>
    </location>
</feature>
<dbReference type="GeneID" id="118497651"/>
<evidence type="ECO:0000256" key="2">
    <source>
        <dbReference type="ARBA" id="ARBA00008717"/>
    </source>
</evidence>
<evidence type="ECO:0000256" key="6">
    <source>
        <dbReference type="ARBA" id="ARBA00023118"/>
    </source>
</evidence>
<dbReference type="KEGG" id="pdic:118497651"/>
<dbReference type="GO" id="GO:0051607">
    <property type="term" value="P:defense response to virus"/>
    <property type="evidence" value="ECO:0007669"/>
    <property type="project" value="UniProtKB-KW"/>
</dbReference>
<keyword evidence="4" id="KW-0964">Secreted</keyword>
<dbReference type="GO" id="GO:0045087">
    <property type="term" value="P:innate immune response"/>
    <property type="evidence" value="ECO:0007669"/>
    <property type="project" value="TreeGrafter"/>
</dbReference>
<name>A0A7E6CP58_9CHIR</name>
<dbReference type="GO" id="GO:0007259">
    <property type="term" value="P:cell surface receptor signaling pathway via JAK-STAT"/>
    <property type="evidence" value="ECO:0007669"/>
    <property type="project" value="InterPro"/>
</dbReference>
<reference evidence="9" key="1">
    <citation type="submission" date="2025-08" db="UniProtKB">
        <authorList>
            <consortium name="RefSeq"/>
        </authorList>
    </citation>
    <scope>IDENTIFICATION</scope>
    <source>
        <tissue evidence="9">Muscle</tissue>
    </source>
</reference>
<evidence type="ECO:0000313" key="9">
    <source>
        <dbReference type="RefSeq" id="XP_035868661.1"/>
    </source>
</evidence>
<organism evidence="8 9">
    <name type="scientific">Phyllostomus discolor</name>
    <name type="common">pale spear-nosed bat</name>
    <dbReference type="NCBI Taxonomy" id="89673"/>
    <lineage>
        <taxon>Eukaryota</taxon>
        <taxon>Metazoa</taxon>
        <taxon>Chordata</taxon>
        <taxon>Craniata</taxon>
        <taxon>Vertebrata</taxon>
        <taxon>Euteleostomi</taxon>
        <taxon>Mammalia</taxon>
        <taxon>Eutheria</taxon>
        <taxon>Laurasiatheria</taxon>
        <taxon>Chiroptera</taxon>
        <taxon>Yangochiroptera</taxon>
        <taxon>Phyllostomidae</taxon>
        <taxon>Phyllostominae</taxon>
        <taxon>Phyllostomus</taxon>
    </lineage>
</organism>
<feature type="region of interest" description="Disordered" evidence="7">
    <location>
        <begin position="148"/>
        <end position="187"/>
    </location>
</feature>
<evidence type="ECO:0000256" key="4">
    <source>
        <dbReference type="ARBA" id="ARBA00022525"/>
    </source>
</evidence>
<gene>
    <name evidence="9" type="primary">LOC118497651</name>
</gene>
<comment type="similarity">
    <text evidence="2">Belongs to the lambda interferon family.</text>
</comment>
<dbReference type="InterPro" id="IPR038326">
    <property type="entry name" value="IFN-lambda_sf"/>
</dbReference>
<dbReference type="Pfam" id="PF15177">
    <property type="entry name" value="IL28A"/>
    <property type="match status" value="1"/>
</dbReference>
<evidence type="ECO:0000313" key="8">
    <source>
        <dbReference type="Proteomes" id="UP000504628"/>
    </source>
</evidence>